<dbReference type="OrthoDB" id="10025891at2759"/>
<evidence type="ECO:0000256" key="1">
    <source>
        <dbReference type="SAM" id="MobiDB-lite"/>
    </source>
</evidence>
<gene>
    <name evidence="2" type="ORF">ILUMI_06820</name>
</gene>
<organism evidence="2 3">
    <name type="scientific">Ignelater luminosus</name>
    <name type="common">Cucubano</name>
    <name type="synonym">Pyrophorus luminosus</name>
    <dbReference type="NCBI Taxonomy" id="2038154"/>
    <lineage>
        <taxon>Eukaryota</taxon>
        <taxon>Metazoa</taxon>
        <taxon>Ecdysozoa</taxon>
        <taxon>Arthropoda</taxon>
        <taxon>Hexapoda</taxon>
        <taxon>Insecta</taxon>
        <taxon>Pterygota</taxon>
        <taxon>Neoptera</taxon>
        <taxon>Endopterygota</taxon>
        <taxon>Coleoptera</taxon>
        <taxon>Polyphaga</taxon>
        <taxon>Elateriformia</taxon>
        <taxon>Elateroidea</taxon>
        <taxon>Elateridae</taxon>
        <taxon>Agrypninae</taxon>
        <taxon>Pyrophorini</taxon>
        <taxon>Ignelater</taxon>
    </lineage>
</organism>
<protein>
    <submittedName>
        <fullName evidence="2">Uncharacterized protein</fullName>
    </submittedName>
</protein>
<keyword evidence="3" id="KW-1185">Reference proteome</keyword>
<name>A0A8K0GC70_IGNLU</name>
<dbReference type="EMBL" id="VTPC01002857">
    <property type="protein sequence ID" value="KAF2899355.1"/>
    <property type="molecule type" value="Genomic_DNA"/>
</dbReference>
<feature type="region of interest" description="Disordered" evidence="1">
    <location>
        <begin position="158"/>
        <end position="185"/>
    </location>
</feature>
<dbReference type="Proteomes" id="UP000801492">
    <property type="component" value="Unassembled WGS sequence"/>
</dbReference>
<comment type="caution">
    <text evidence="2">The sequence shown here is derived from an EMBL/GenBank/DDBJ whole genome shotgun (WGS) entry which is preliminary data.</text>
</comment>
<evidence type="ECO:0000313" key="3">
    <source>
        <dbReference type="Proteomes" id="UP000801492"/>
    </source>
</evidence>
<accession>A0A8K0GC70</accession>
<sequence>MASKGFKACGNFPCSVDCIDLSKCIDKNKVHQGDVSQDDILPTTSINFQQFSQLVGEMPKLNSSVQKYTKTYSKETLQVALAEIKGGAPKLLTRVESSLNDKIENYLVWQKKERTGKRQTERLPYVIPSMVFKNVCEEKKKAKTEKELEKARKQFIRNEKKKSGEIKGRRAKKNQDQHTSKMDSSLENHTITKLISEGSCNKINILQNILIDSKLSGNDQDILLEKTQRKFQVESGSDCKTAKASTSTVGKVIRTYKKRLSTERKPGSGRKTGSQDTNLAIRIRQFFRRNPNLSERTVPNTVGTSKTTVHRVNVKAGLKTYKIQKGPDRDQKKERTAKSRARKLYNDFFAKFDCCVMHNQTYCVADFNQIPAQEFYVASQRGKVAEQFKTRKASKYPKTFFI</sequence>
<proteinExistence type="predicted"/>
<dbReference type="AlphaFoldDB" id="A0A8K0GC70"/>
<evidence type="ECO:0000313" key="2">
    <source>
        <dbReference type="EMBL" id="KAF2899355.1"/>
    </source>
</evidence>
<reference evidence="2" key="1">
    <citation type="submission" date="2019-08" db="EMBL/GenBank/DDBJ databases">
        <title>The genome of the North American firefly Photinus pyralis.</title>
        <authorList>
            <consortium name="Photinus pyralis genome working group"/>
            <person name="Fallon T.R."/>
            <person name="Sander Lower S.E."/>
            <person name="Weng J.-K."/>
        </authorList>
    </citation>
    <scope>NUCLEOTIDE SEQUENCE</scope>
    <source>
        <strain evidence="2">TRF0915ILg1</strain>
        <tissue evidence="2">Whole body</tissue>
    </source>
</reference>